<accession>A0A2A6CGF1</accession>
<feature type="compositionally biased region" description="Polar residues" evidence="1">
    <location>
        <begin position="2236"/>
        <end position="2253"/>
    </location>
</feature>
<dbReference type="Gene3D" id="2.60.40.150">
    <property type="entry name" value="C2 domain"/>
    <property type="match status" value="1"/>
</dbReference>
<dbReference type="SUPFAM" id="SSF49562">
    <property type="entry name" value="C2 domain (Calcium/lipid-binding domain, CaLB)"/>
    <property type="match status" value="1"/>
</dbReference>
<feature type="region of interest" description="Disordered" evidence="1">
    <location>
        <begin position="2214"/>
        <end position="2287"/>
    </location>
</feature>
<keyword evidence="4" id="KW-1185">Reference proteome</keyword>
<feature type="region of interest" description="Disordered" evidence="1">
    <location>
        <begin position="1966"/>
        <end position="2011"/>
    </location>
</feature>
<feature type="compositionally biased region" description="Basic and acidic residues" evidence="1">
    <location>
        <begin position="625"/>
        <end position="677"/>
    </location>
</feature>
<gene>
    <name evidence="3" type="primary">WBGene00108208</name>
</gene>
<feature type="region of interest" description="Disordered" evidence="1">
    <location>
        <begin position="556"/>
        <end position="600"/>
    </location>
</feature>
<sequence length="2397" mass="271697">MPSHPHRRGRFTIFLSRLFLVFQEFNERLHSEEDDLITPIVSFSLLVITGFLILLVFFSFLTAFLSATLMVIGLLGMDGLTWLLLSWAFVGGLCYLALTRLGNPSGHEGDQRSSSSLSTTPTKSDEWTNEVIQWLFNNLHKIPEPLESWVKSLNEAAKKVTSPTKCEILFEGFGDHSNVSLPPKLSNIRVEHGPRDHLSHSPPSYEAEARVISTNSRENDCVQFRCEHRRSQRRARLACIANQLYVMGCFNGRPEMEIELTNTDPNYKSEVDRSLVEDAVRRCLLSAVTNVNLSETSLPFANKSSMPRMSPSFGNNFTPSTNSYDRDITKDLFTPSMASNGHVNSNEPMSEIFKKMTEPTSKLMASHNASVVPNKLRVCVTKAQRLGGGRVDVIEPYVVIEMDEPAQKHQTTRSLKQNPFWEETFDFDLTPASEEILFEVYDAKGHDGDKTFLGLAIVNFEEIRRSGEAVHMFQLQGRPYKSDAVDGMLTCKFDFYYDPNLVAPGKRVDQVIIKRNDGSEFRETVSTQRRQIYDPLDNFDNEPIIPTKTTTISVKAVERQPASSKDSFNKGPTSSVRSSNEKVPESPRHKENPYPFEKQTSLDVKRIVPVQEIVNNRMSAASEPEPAHLRVGESSEERGRGREKANGTTRRDRSFFSDLRERLSGRGKKGDRARSVDVAEDDLEEAVSLPPSRDHSQTRWAGADGKNRRYFETTSVGGRSGESTMSLYQHSTLLLEIVDGSEKKYFLIPPNILNEPEAVRLLKKGKKLHIYNEHTFVAVKIKGLQDGVSQVVSLQDGYILHRIDSLTTSHVIRKTSIGMSSSPIKPRMSPQHSNDRYHRTAKRRRRKKVYDRQRGFPPLSVYSVHVYTEKMTNAFISSLLSLFQCSFKSTVSERSKGSEGDYWEETQWERYVNGEILYEISDVRVANTIRTWLEEEKPLLTREKIQHWLADIQRWSLLIEERKCDKIDATLYDHLIQVKGILSLCTESLIKTWTLSTMKLTSTSEKKNELTSTSEFINLSFWQLCSERKNKMLFFPGIQIEVTTFLQSIRVISTHEVFTEELEHFFSIADADYLYSFDYMDPKKEEKDEETSSLRSKKSMNLMTPRKGSSVRRISKLSGSTNSSLVAKLRRLNVETKHIPVTKKKSPTKKKPKKKATIKTAKTDEEVKAALLAETAVTHSHPHPVSHVEETVESIMATTHLIDMKNESMIGLVYHIKSYNTFSRKKQSGSWLVHKEKEMDSFELTGELLFVSLKVPVEEVFMGPVEPTMAFQEEEGGTWKKGVFTTHTQFDQNTFVMSTRLSKFGKIALFQTNDFHFPYRKWSTQFHKEAVIFHLHTSTVALSFQFENHTIMLETQTGDEFSKLRSLHGKKLSLQEMAIQMNRHGVYIFPNESILRKHKGQVKMQVTKQGKNSYDVSYGQDTGGMHPKERTTDRRTLSNFPAKLQLLTGGGWLNAFVLGGGCILPTGEGNPLLLLLLLLPKTTREDAASFDGKDYPAPQVIPKLLDSFLMLPFPFKRLVEQVDGVEGPIDYVSSTTNDGSLNQPFHSFRHFTSPFIYSSPQLPIIIHVVPLRFVDVSESEQNTDAIRAVCDMREVVDLNTNGLSIESPGKLLRGKSWASRYFVCKKQSDLSSPIFVIYKNASRRRTSHYKYQVSLQSYLGLESSFELQKQSHTLAVLTKEQVLILAFSEVKNVIIWESWIRNACGQSQCFFMQLLTAPKGSRAANCKEVRLHLHNSHLAIVHGRPQEIVLCVSLFDIRIFSRTPVKFSFATSALESSSNCYSLKCARLDIFYKLLEKAMSRSGLQLYLNRTAGTEGEWIGKRINEEPHLKKNIASRTHSESFNAVFNAKPNGNMNSLYFDKEKSKSGMFYASELPAVDKICRTMSLASYKAFQEMPRFIVLNKGVSRDSSFRSISNMEEEHDYRKGSPDRWESMDEASSVASNRNYANLSRYDFNKIPALIRSRSKTSLGSDISGQNGPERGGRRRSDNSVKSNTHSSFIKRKHNLSKQRSMMEFTDRGDDLMERYENWKRAKNFISSFKPRTTVSQSDLAKSSSTGALAIAANERLHKRSEQSLHPNWHPAMDDMNSSGEMPPPFLNETVNARFLDEQGLGRDEKPRIAGLVRPGADYVLSARSGVGALLAKRLASSVKGSFSKYDGDKTTHSYHVNPVKEDAEAERREEGMDPIMAKMRDMKIKETQRQAEEVKRVTQITVVKRDRSVSPPLEDAPTLPRHESTSTLVNRTPSKESVTSDKTPTRVPSPPPPLPQRTYKRKETSSGSSHGSPVGQKTFDYCEIYQTTRRSGSAHQLADDVSYMVIDAGGTLAIKNANQSGLNRQLSKSTTFNPRKISASEQSTNSDNLSVNSAQPTTRQGFFRKYRKMRRDKKTAVSMTNLNISS</sequence>
<evidence type="ECO:0000313" key="4">
    <source>
        <dbReference type="Proteomes" id="UP000005239"/>
    </source>
</evidence>
<feature type="transmembrane region" description="Helical" evidence="2">
    <location>
        <begin position="41"/>
        <end position="67"/>
    </location>
</feature>
<keyword evidence="2" id="KW-0472">Membrane</keyword>
<protein>
    <submittedName>
        <fullName evidence="3">C2 domain containing protein</fullName>
    </submittedName>
</protein>
<dbReference type="InterPro" id="IPR039934">
    <property type="entry name" value="C2CD2/C2CD2L"/>
</dbReference>
<feature type="compositionally biased region" description="Basic and acidic residues" evidence="1">
    <location>
        <begin position="579"/>
        <end position="592"/>
    </location>
</feature>
<proteinExistence type="predicted"/>
<dbReference type="InterPro" id="IPR011993">
    <property type="entry name" value="PH-like_dom_sf"/>
</dbReference>
<dbReference type="InterPro" id="IPR035892">
    <property type="entry name" value="C2_domain_sf"/>
</dbReference>
<keyword evidence="2" id="KW-1133">Transmembrane helix</keyword>
<feature type="compositionally biased region" description="Basic and acidic residues" evidence="1">
    <location>
        <begin position="1921"/>
        <end position="1933"/>
    </location>
</feature>
<dbReference type="Pfam" id="PF00168">
    <property type="entry name" value="C2"/>
    <property type="match status" value="1"/>
</dbReference>
<dbReference type="PANTHER" id="PTHR21119:SF5">
    <property type="entry name" value="C2 DOMAIN-CONTAINING PROTEIN"/>
    <property type="match status" value="1"/>
</dbReference>
<accession>A0A8R1YEN6</accession>
<name>A0A2A6CGF1_PRIPA</name>
<feature type="transmembrane region" description="Helical" evidence="2">
    <location>
        <begin position="79"/>
        <end position="98"/>
    </location>
</feature>
<feature type="region of interest" description="Disordered" evidence="1">
    <location>
        <begin position="617"/>
        <end position="705"/>
    </location>
</feature>
<feature type="region of interest" description="Disordered" evidence="1">
    <location>
        <begin position="1910"/>
        <end position="1936"/>
    </location>
</feature>
<feature type="compositionally biased region" description="Basic residues" evidence="1">
    <location>
        <begin position="839"/>
        <end position="849"/>
    </location>
</feature>
<feature type="region of interest" description="Disordered" evidence="1">
    <location>
        <begin position="2336"/>
        <end position="2367"/>
    </location>
</feature>
<keyword evidence="2" id="KW-0812">Transmembrane</keyword>
<reference evidence="3" key="2">
    <citation type="submission" date="2022-06" db="UniProtKB">
        <authorList>
            <consortium name="EnsemblMetazoa"/>
        </authorList>
    </citation>
    <scope>IDENTIFICATION</scope>
    <source>
        <strain evidence="3">PS312</strain>
    </source>
</reference>
<dbReference type="Proteomes" id="UP000005239">
    <property type="component" value="Unassembled WGS sequence"/>
</dbReference>
<dbReference type="SMART" id="SM00239">
    <property type="entry name" value="C2"/>
    <property type="match status" value="1"/>
</dbReference>
<evidence type="ECO:0000313" key="3">
    <source>
        <dbReference type="EnsemblMetazoa" id="PPA18654.1"/>
    </source>
</evidence>
<dbReference type="PROSITE" id="PS50004">
    <property type="entry name" value="C2"/>
    <property type="match status" value="1"/>
</dbReference>
<evidence type="ECO:0000256" key="2">
    <source>
        <dbReference type="SAM" id="Phobius"/>
    </source>
</evidence>
<feature type="region of interest" description="Disordered" evidence="1">
    <location>
        <begin position="1086"/>
        <end position="1114"/>
    </location>
</feature>
<organism evidence="3 4">
    <name type="scientific">Pristionchus pacificus</name>
    <name type="common">Parasitic nematode worm</name>
    <dbReference type="NCBI Taxonomy" id="54126"/>
    <lineage>
        <taxon>Eukaryota</taxon>
        <taxon>Metazoa</taxon>
        <taxon>Ecdysozoa</taxon>
        <taxon>Nematoda</taxon>
        <taxon>Chromadorea</taxon>
        <taxon>Rhabditida</taxon>
        <taxon>Rhabditina</taxon>
        <taxon>Diplogasteromorpha</taxon>
        <taxon>Diplogasteroidea</taxon>
        <taxon>Neodiplogasteridae</taxon>
        <taxon>Pristionchus</taxon>
    </lineage>
</organism>
<feature type="region of interest" description="Disordered" evidence="1">
    <location>
        <begin position="820"/>
        <end position="849"/>
    </location>
</feature>
<dbReference type="Gene3D" id="2.30.29.30">
    <property type="entry name" value="Pleckstrin-homology domain (PH domain)/Phosphotyrosine-binding domain (PTB)"/>
    <property type="match status" value="1"/>
</dbReference>
<feature type="compositionally biased region" description="Polar residues" evidence="1">
    <location>
        <begin position="1966"/>
        <end position="1977"/>
    </location>
</feature>
<reference evidence="4" key="1">
    <citation type="journal article" date="2008" name="Nat. Genet.">
        <title>The Pristionchus pacificus genome provides a unique perspective on nematode lifestyle and parasitism.</title>
        <authorList>
            <person name="Dieterich C."/>
            <person name="Clifton S.W."/>
            <person name="Schuster L.N."/>
            <person name="Chinwalla A."/>
            <person name="Delehaunty K."/>
            <person name="Dinkelacker I."/>
            <person name="Fulton L."/>
            <person name="Fulton R."/>
            <person name="Godfrey J."/>
            <person name="Minx P."/>
            <person name="Mitreva M."/>
            <person name="Roeseler W."/>
            <person name="Tian H."/>
            <person name="Witte H."/>
            <person name="Yang S.P."/>
            <person name="Wilson R.K."/>
            <person name="Sommer R.J."/>
        </authorList>
    </citation>
    <scope>NUCLEOTIDE SEQUENCE [LARGE SCALE GENOMIC DNA]</scope>
    <source>
        <strain evidence="4">PS312</strain>
    </source>
</reference>
<dbReference type="SUPFAM" id="SSF50729">
    <property type="entry name" value="PH domain-like"/>
    <property type="match status" value="1"/>
</dbReference>
<dbReference type="InterPro" id="IPR000008">
    <property type="entry name" value="C2_dom"/>
</dbReference>
<evidence type="ECO:0000256" key="1">
    <source>
        <dbReference type="SAM" id="MobiDB-lite"/>
    </source>
</evidence>
<dbReference type="PANTHER" id="PTHR21119">
    <property type="entry name" value="C2 DOMAIN-CONTAINING PROTEIN"/>
    <property type="match status" value="1"/>
</dbReference>
<feature type="compositionally biased region" description="Polar residues" evidence="1">
    <location>
        <begin position="561"/>
        <end position="578"/>
    </location>
</feature>
<dbReference type="EnsemblMetazoa" id="PPA18654.1">
    <property type="protein sequence ID" value="PPA18654.1"/>
    <property type="gene ID" value="WBGene00108208"/>
</dbReference>